<evidence type="ECO:0000256" key="11">
    <source>
        <dbReference type="ARBA" id="ARBA00047836"/>
    </source>
</evidence>
<dbReference type="EC" id="4.3.3.7" evidence="4 12"/>
<evidence type="ECO:0000256" key="6">
    <source>
        <dbReference type="ARBA" id="ARBA00022605"/>
    </source>
</evidence>
<comment type="subcellular location">
    <subcellularLocation>
        <location evidence="12">Cytoplasm</location>
    </subcellularLocation>
</comment>
<feature type="binding site" evidence="12 15">
    <location>
        <position position="45"/>
    </location>
    <ligand>
        <name>pyruvate</name>
        <dbReference type="ChEBI" id="CHEBI:15361"/>
    </ligand>
</feature>
<evidence type="ECO:0000256" key="9">
    <source>
        <dbReference type="ARBA" id="ARBA00023239"/>
    </source>
</evidence>
<evidence type="ECO:0000256" key="7">
    <source>
        <dbReference type="ARBA" id="ARBA00022915"/>
    </source>
</evidence>
<dbReference type="GO" id="GO:0009089">
    <property type="term" value="P:lysine biosynthetic process via diaminopimelate"/>
    <property type="evidence" value="ECO:0007669"/>
    <property type="project" value="UniProtKB-UniRule"/>
</dbReference>
<feature type="site" description="Part of a proton relay during catalysis" evidence="12">
    <location>
        <position position="44"/>
    </location>
</feature>
<keyword evidence="7 12" id="KW-0220">Diaminopimelate biosynthesis</keyword>
<dbReference type="InterPro" id="IPR020625">
    <property type="entry name" value="Schiff_base-form_aldolases_AS"/>
</dbReference>
<dbReference type="Gene3D" id="3.20.20.70">
    <property type="entry name" value="Aldolase class I"/>
    <property type="match status" value="1"/>
</dbReference>
<dbReference type="OrthoDB" id="9782828at2"/>
<evidence type="ECO:0000256" key="8">
    <source>
        <dbReference type="ARBA" id="ARBA00023154"/>
    </source>
</evidence>
<name>A0A1G7YFL5_9PROT</name>
<sequence>MFQGSIPALITPFTDSGAVDERAFQDFVAWQIEQGSHALVPTGTTGESPTLSHDEHKRVVELCLEVAAGRVPVIAGAGSNSTAEAIELTAHAREAGANAALVVTPYYNKPTQEGLYQHFKAVAEAVDIPIIIYNIPGRSVIDMSVTTMARLAEIPNIVGVKDATADLARPLKTRVAVGPDFCQLSGEDATVVAFLAQGGVGCISVTANVAPSLSSRLHEAWRTGDLATCMALRDRLMPLHEALFLESSPAPVKYAASLLGKCQPTVRLPLCEVSPPTRERIKAAMIHAGIL</sequence>
<evidence type="ECO:0000256" key="10">
    <source>
        <dbReference type="ARBA" id="ARBA00023270"/>
    </source>
</evidence>
<comment type="function">
    <text evidence="1 12">Catalyzes the condensation of (S)-aspartate-beta-semialdehyde [(S)-ASA] and pyruvate to 4-hydroxy-tetrahydrodipicolinate (HTPA).</text>
</comment>
<dbReference type="InterPro" id="IPR013785">
    <property type="entry name" value="Aldolase_TIM"/>
</dbReference>
<dbReference type="PIRSF" id="PIRSF001365">
    <property type="entry name" value="DHDPS"/>
    <property type="match status" value="1"/>
</dbReference>
<keyword evidence="5 12" id="KW-0963">Cytoplasm</keyword>
<dbReference type="NCBIfam" id="TIGR00674">
    <property type="entry name" value="dapA"/>
    <property type="match status" value="1"/>
</dbReference>
<dbReference type="PROSITE" id="PS00665">
    <property type="entry name" value="DHDPS_1"/>
    <property type="match status" value="1"/>
</dbReference>
<dbReference type="CDD" id="cd00950">
    <property type="entry name" value="DHDPS"/>
    <property type="match status" value="1"/>
</dbReference>
<feature type="binding site" evidence="12 15">
    <location>
        <position position="203"/>
    </location>
    <ligand>
        <name>pyruvate</name>
        <dbReference type="ChEBI" id="CHEBI:15361"/>
    </ligand>
</feature>
<dbReference type="SMART" id="SM01130">
    <property type="entry name" value="DHDPS"/>
    <property type="match status" value="1"/>
</dbReference>
<evidence type="ECO:0000313" key="17">
    <source>
        <dbReference type="Proteomes" id="UP000217076"/>
    </source>
</evidence>
<evidence type="ECO:0000256" key="12">
    <source>
        <dbReference type="HAMAP-Rule" id="MF_00418"/>
    </source>
</evidence>
<organism evidence="16 17">
    <name type="scientific">Roseospirillum parvum</name>
    <dbReference type="NCBI Taxonomy" id="83401"/>
    <lineage>
        <taxon>Bacteria</taxon>
        <taxon>Pseudomonadati</taxon>
        <taxon>Pseudomonadota</taxon>
        <taxon>Alphaproteobacteria</taxon>
        <taxon>Rhodospirillales</taxon>
        <taxon>Rhodospirillaceae</taxon>
        <taxon>Roseospirillum</taxon>
    </lineage>
</organism>
<dbReference type="InterPro" id="IPR005263">
    <property type="entry name" value="DapA"/>
</dbReference>
<feature type="site" description="Part of a proton relay during catalysis" evidence="12">
    <location>
        <position position="107"/>
    </location>
</feature>
<evidence type="ECO:0000256" key="3">
    <source>
        <dbReference type="ARBA" id="ARBA00007592"/>
    </source>
</evidence>
<comment type="caution">
    <text evidence="12">Was originally thought to be a dihydrodipicolinate synthase (DHDPS), catalyzing the condensation of (S)-aspartate-beta-semialdehyde [(S)-ASA] and pyruvate to dihydrodipicolinate (DHDP). However, it was shown in E.coli that the product of the enzymatic reaction is not dihydrodipicolinate but in fact (4S)-4-hydroxy-2,3,4,5-tetrahydro-(2S)-dipicolinic acid (HTPA), and that the consecutive dehydration reaction leading to DHDP is not spontaneous but catalyzed by DapB.</text>
</comment>
<gene>
    <name evidence="12" type="primary">dapA</name>
    <name evidence="16" type="ORF">SAMN05421742_103285</name>
</gene>
<dbReference type="Proteomes" id="UP000217076">
    <property type="component" value="Unassembled WGS sequence"/>
</dbReference>
<keyword evidence="6 12" id="KW-0028">Amino-acid biosynthesis</keyword>
<dbReference type="STRING" id="83401.SAMN05421742_103285"/>
<evidence type="ECO:0000256" key="1">
    <source>
        <dbReference type="ARBA" id="ARBA00003294"/>
    </source>
</evidence>
<comment type="pathway">
    <text evidence="2 12">Amino-acid biosynthesis; L-lysine biosynthesis via DAP pathway; (S)-tetrahydrodipicolinate from L-aspartate: step 3/4.</text>
</comment>
<evidence type="ECO:0000256" key="15">
    <source>
        <dbReference type="PIRSR" id="PIRSR001365-2"/>
    </source>
</evidence>
<keyword evidence="8 12" id="KW-0457">Lysine biosynthesis</keyword>
<comment type="catalytic activity">
    <reaction evidence="11 12">
        <text>L-aspartate 4-semialdehyde + pyruvate = (2S,4S)-4-hydroxy-2,3,4,5-tetrahydrodipicolinate + H2O + H(+)</text>
        <dbReference type="Rhea" id="RHEA:34171"/>
        <dbReference type="ChEBI" id="CHEBI:15361"/>
        <dbReference type="ChEBI" id="CHEBI:15377"/>
        <dbReference type="ChEBI" id="CHEBI:15378"/>
        <dbReference type="ChEBI" id="CHEBI:67139"/>
        <dbReference type="ChEBI" id="CHEBI:537519"/>
        <dbReference type="EC" id="4.3.3.7"/>
    </reaction>
</comment>
<dbReference type="GO" id="GO:0005829">
    <property type="term" value="C:cytosol"/>
    <property type="evidence" value="ECO:0007669"/>
    <property type="project" value="TreeGrafter"/>
</dbReference>
<evidence type="ECO:0000256" key="14">
    <source>
        <dbReference type="PIRSR" id="PIRSR001365-1"/>
    </source>
</evidence>
<proteinExistence type="inferred from homology"/>
<dbReference type="InterPro" id="IPR020624">
    <property type="entry name" value="Schiff_base-form_aldolases_CS"/>
</dbReference>
<dbReference type="PRINTS" id="PR00146">
    <property type="entry name" value="DHPICSNTHASE"/>
</dbReference>
<dbReference type="PROSITE" id="PS00666">
    <property type="entry name" value="DHDPS_2"/>
    <property type="match status" value="1"/>
</dbReference>
<dbReference type="GO" id="GO:0008840">
    <property type="term" value="F:4-hydroxy-tetrahydrodipicolinate synthase activity"/>
    <property type="evidence" value="ECO:0007669"/>
    <property type="project" value="UniProtKB-UniRule"/>
</dbReference>
<feature type="active site" description="Schiff-base intermediate with substrate" evidence="12 14">
    <location>
        <position position="161"/>
    </location>
</feature>
<dbReference type="PANTHER" id="PTHR12128:SF66">
    <property type="entry name" value="4-HYDROXY-2-OXOGLUTARATE ALDOLASE, MITOCHONDRIAL"/>
    <property type="match status" value="1"/>
</dbReference>
<accession>A0A1G7YFL5</accession>
<dbReference type="PANTHER" id="PTHR12128">
    <property type="entry name" value="DIHYDRODIPICOLINATE SYNTHASE"/>
    <property type="match status" value="1"/>
</dbReference>
<keyword evidence="9 12" id="KW-0456">Lyase</keyword>
<feature type="active site" description="Proton donor/acceptor" evidence="12 14">
    <location>
        <position position="133"/>
    </location>
</feature>
<dbReference type="HAMAP" id="MF_00418">
    <property type="entry name" value="DapA"/>
    <property type="match status" value="1"/>
</dbReference>
<dbReference type="RefSeq" id="WP_092617219.1">
    <property type="nucleotide sequence ID" value="NZ_FNCV01000003.1"/>
</dbReference>
<evidence type="ECO:0000313" key="16">
    <source>
        <dbReference type="EMBL" id="SDG95049.1"/>
    </source>
</evidence>
<dbReference type="AlphaFoldDB" id="A0A1G7YFL5"/>
<evidence type="ECO:0000256" key="4">
    <source>
        <dbReference type="ARBA" id="ARBA00012086"/>
    </source>
</evidence>
<dbReference type="UniPathway" id="UPA00034">
    <property type="reaction ID" value="UER00017"/>
</dbReference>
<dbReference type="Pfam" id="PF00701">
    <property type="entry name" value="DHDPS"/>
    <property type="match status" value="1"/>
</dbReference>
<dbReference type="GO" id="GO:0019877">
    <property type="term" value="P:diaminopimelate biosynthetic process"/>
    <property type="evidence" value="ECO:0007669"/>
    <property type="project" value="UniProtKB-UniRule"/>
</dbReference>
<evidence type="ECO:0000256" key="13">
    <source>
        <dbReference type="PIRNR" id="PIRNR001365"/>
    </source>
</evidence>
<dbReference type="SUPFAM" id="SSF51569">
    <property type="entry name" value="Aldolase"/>
    <property type="match status" value="1"/>
</dbReference>
<comment type="similarity">
    <text evidence="3 12 13">Belongs to the DapA family.</text>
</comment>
<protein>
    <recommendedName>
        <fullName evidence="4 12">4-hydroxy-tetrahydrodipicolinate synthase</fullName>
        <shortName evidence="12">HTPA synthase</shortName>
        <ecNumber evidence="4 12">4.3.3.7</ecNumber>
    </recommendedName>
</protein>
<evidence type="ECO:0000256" key="5">
    <source>
        <dbReference type="ARBA" id="ARBA00022490"/>
    </source>
</evidence>
<comment type="subunit">
    <text evidence="12">Homotetramer; dimer of dimers.</text>
</comment>
<reference evidence="17" key="1">
    <citation type="submission" date="2016-10" db="EMBL/GenBank/DDBJ databases">
        <authorList>
            <person name="Varghese N."/>
            <person name="Submissions S."/>
        </authorList>
    </citation>
    <scope>NUCLEOTIDE SEQUENCE [LARGE SCALE GENOMIC DNA]</scope>
    <source>
        <strain evidence="17">930I</strain>
    </source>
</reference>
<evidence type="ECO:0000256" key="2">
    <source>
        <dbReference type="ARBA" id="ARBA00005120"/>
    </source>
</evidence>
<dbReference type="EMBL" id="FNCV01000003">
    <property type="protein sequence ID" value="SDG95049.1"/>
    <property type="molecule type" value="Genomic_DNA"/>
</dbReference>
<keyword evidence="17" id="KW-1185">Reference proteome</keyword>
<dbReference type="InterPro" id="IPR002220">
    <property type="entry name" value="DapA-like"/>
</dbReference>
<keyword evidence="10 12" id="KW-0704">Schiff base</keyword>